<name>A0A2T0RUI9_9RHOB</name>
<evidence type="ECO:0000313" key="1">
    <source>
        <dbReference type="EMBL" id="PRY24841.1"/>
    </source>
</evidence>
<dbReference type="Proteomes" id="UP000239480">
    <property type="component" value="Unassembled WGS sequence"/>
</dbReference>
<organism evidence="1 2">
    <name type="scientific">Aliiruegeria haliotis</name>
    <dbReference type="NCBI Taxonomy" id="1280846"/>
    <lineage>
        <taxon>Bacteria</taxon>
        <taxon>Pseudomonadati</taxon>
        <taxon>Pseudomonadota</taxon>
        <taxon>Alphaproteobacteria</taxon>
        <taxon>Rhodobacterales</taxon>
        <taxon>Roseobacteraceae</taxon>
        <taxon>Aliiruegeria</taxon>
    </lineage>
</organism>
<dbReference type="EMBL" id="PVTD01000002">
    <property type="protein sequence ID" value="PRY24841.1"/>
    <property type="molecule type" value="Genomic_DNA"/>
</dbReference>
<reference evidence="1 2" key="1">
    <citation type="submission" date="2018-03" db="EMBL/GenBank/DDBJ databases">
        <title>Genomic Encyclopedia of Archaeal and Bacterial Type Strains, Phase II (KMG-II): from individual species to whole genera.</title>
        <authorList>
            <person name="Goeker M."/>
        </authorList>
    </citation>
    <scope>NUCLEOTIDE SEQUENCE [LARGE SCALE GENOMIC DNA]</scope>
    <source>
        <strain evidence="1 2">DSM 29328</strain>
    </source>
</reference>
<gene>
    <name evidence="1" type="ORF">CLV78_10211</name>
</gene>
<dbReference type="AlphaFoldDB" id="A0A2T0RUI9"/>
<proteinExistence type="predicted"/>
<keyword evidence="2" id="KW-1185">Reference proteome</keyword>
<comment type="caution">
    <text evidence="1">The sequence shown here is derived from an EMBL/GenBank/DDBJ whole genome shotgun (WGS) entry which is preliminary data.</text>
</comment>
<sequence>MRHEQIDPPTASGMELFNLDPTAILTGAGSMQNALLIQQISRAIASGQTDGAAACCCCCKAPYEGSRFPTVGVRVPISGANGALYASVCSKCTQGRGRKAILGLVAKTLDIDLTDAKVVTTPGPETAQ</sequence>
<evidence type="ECO:0000313" key="2">
    <source>
        <dbReference type="Proteomes" id="UP000239480"/>
    </source>
</evidence>
<dbReference type="RefSeq" id="WP_106203792.1">
    <property type="nucleotide sequence ID" value="NZ_PVTD01000002.1"/>
</dbReference>
<protein>
    <submittedName>
        <fullName evidence="1">Uncharacterized protein</fullName>
    </submittedName>
</protein>
<accession>A0A2T0RUI9</accession>